<proteinExistence type="predicted"/>
<gene>
    <name evidence="3" type="ORF">EUX98_g8880</name>
</gene>
<dbReference type="Proteomes" id="UP000308730">
    <property type="component" value="Unassembled WGS sequence"/>
</dbReference>
<accession>A0A4S4M1Q2</accession>
<comment type="caution">
    <text evidence="3">The sequence shown here is derived from an EMBL/GenBank/DDBJ whole genome shotgun (WGS) entry which is preliminary data.</text>
</comment>
<dbReference type="PANTHER" id="PTHR40465:SF1">
    <property type="entry name" value="DUF6534 DOMAIN-CONTAINING PROTEIN"/>
    <property type="match status" value="1"/>
</dbReference>
<dbReference type="EMBL" id="SGPM01000568">
    <property type="protein sequence ID" value="THH18902.1"/>
    <property type="molecule type" value="Genomic_DNA"/>
</dbReference>
<feature type="transmembrane region" description="Helical" evidence="1">
    <location>
        <begin position="136"/>
        <end position="159"/>
    </location>
</feature>
<sequence>MQAVLYFRIYPRDNPRIKLIVGLVWLLDLLHSVMVSAANWSYLIDNFGNPNVADTIFWSVAVTIAFTAVITFIVHCFFCHRILTLSRYNWFITTPIFILAFTRLGELCATLPSRNGRSSCISYSVCLRMDSIIDSITVYTIESGLLTSVVTVVSLVFWVTMSNNLIFLALHFAISKLYANAFLAT</sequence>
<keyword evidence="1" id="KW-1133">Transmembrane helix</keyword>
<organism evidence="3 4">
    <name type="scientific">Antrodiella citrinella</name>
    <dbReference type="NCBI Taxonomy" id="2447956"/>
    <lineage>
        <taxon>Eukaryota</taxon>
        <taxon>Fungi</taxon>
        <taxon>Dikarya</taxon>
        <taxon>Basidiomycota</taxon>
        <taxon>Agaricomycotina</taxon>
        <taxon>Agaricomycetes</taxon>
        <taxon>Polyporales</taxon>
        <taxon>Steccherinaceae</taxon>
        <taxon>Antrodiella</taxon>
    </lineage>
</organism>
<protein>
    <recommendedName>
        <fullName evidence="2">DUF6534 domain-containing protein</fullName>
    </recommendedName>
</protein>
<evidence type="ECO:0000313" key="4">
    <source>
        <dbReference type="Proteomes" id="UP000308730"/>
    </source>
</evidence>
<feature type="domain" description="DUF6534" evidence="2">
    <location>
        <begin position="121"/>
        <end position="185"/>
    </location>
</feature>
<name>A0A4S4M1Q2_9APHY</name>
<keyword evidence="1" id="KW-0812">Transmembrane</keyword>
<evidence type="ECO:0000259" key="2">
    <source>
        <dbReference type="Pfam" id="PF20152"/>
    </source>
</evidence>
<feature type="transmembrane region" description="Helical" evidence="1">
    <location>
        <begin position="56"/>
        <end position="78"/>
    </location>
</feature>
<evidence type="ECO:0000313" key="3">
    <source>
        <dbReference type="EMBL" id="THH18902.1"/>
    </source>
</evidence>
<evidence type="ECO:0000256" key="1">
    <source>
        <dbReference type="SAM" id="Phobius"/>
    </source>
</evidence>
<keyword evidence="4" id="KW-1185">Reference proteome</keyword>
<dbReference type="OrthoDB" id="3206554at2759"/>
<feature type="transmembrane region" description="Helical" evidence="1">
    <location>
        <begin position="20"/>
        <end position="44"/>
    </location>
</feature>
<dbReference type="PANTHER" id="PTHR40465">
    <property type="entry name" value="CHROMOSOME 1, WHOLE GENOME SHOTGUN SEQUENCE"/>
    <property type="match status" value="1"/>
</dbReference>
<dbReference type="InterPro" id="IPR045339">
    <property type="entry name" value="DUF6534"/>
</dbReference>
<dbReference type="AlphaFoldDB" id="A0A4S4M1Q2"/>
<dbReference type="Pfam" id="PF20152">
    <property type="entry name" value="DUF6534"/>
    <property type="match status" value="1"/>
</dbReference>
<reference evidence="3 4" key="1">
    <citation type="submission" date="2019-02" db="EMBL/GenBank/DDBJ databases">
        <title>Genome sequencing of the rare red list fungi Antrodiella citrinella (Flaviporus citrinellus).</title>
        <authorList>
            <person name="Buettner E."/>
            <person name="Kellner H."/>
        </authorList>
    </citation>
    <scope>NUCLEOTIDE SEQUENCE [LARGE SCALE GENOMIC DNA]</scope>
    <source>
        <strain evidence="3 4">DSM 108506</strain>
    </source>
</reference>
<feature type="transmembrane region" description="Helical" evidence="1">
    <location>
        <begin position="165"/>
        <end position="184"/>
    </location>
</feature>
<keyword evidence="1" id="KW-0472">Membrane</keyword>